<dbReference type="InterPro" id="IPR037237">
    <property type="entry name" value="IlvD/EDD_N"/>
</dbReference>
<keyword evidence="4" id="KW-0408">Iron</keyword>
<dbReference type="EC" id="4.2.1.9" evidence="10"/>
<dbReference type="RefSeq" id="WP_162645680.1">
    <property type="nucleotide sequence ID" value="NZ_CP048287.1"/>
</dbReference>
<keyword evidence="6 10" id="KW-0456">Lyase</keyword>
<dbReference type="GO" id="GO:0051537">
    <property type="term" value="F:2 iron, 2 sulfur cluster binding"/>
    <property type="evidence" value="ECO:0007669"/>
    <property type="project" value="UniProtKB-KW"/>
</dbReference>
<dbReference type="SUPFAM" id="SSF52016">
    <property type="entry name" value="LeuD/IlvD-like"/>
    <property type="match status" value="1"/>
</dbReference>
<evidence type="ECO:0000313" key="10">
    <source>
        <dbReference type="EMBL" id="QHW35534.1"/>
    </source>
</evidence>
<feature type="domain" description="Dihydroxy-acid/6-phosphogluconate dehydratase C-terminal" evidence="9">
    <location>
        <begin position="366"/>
        <end position="558"/>
    </location>
</feature>
<keyword evidence="3" id="KW-0479">Metal-binding</keyword>
<organism evidence="10 11">
    <name type="scientific">Paenibacillus rhizovicinus</name>
    <dbReference type="NCBI Taxonomy" id="2704463"/>
    <lineage>
        <taxon>Bacteria</taxon>
        <taxon>Bacillati</taxon>
        <taxon>Bacillota</taxon>
        <taxon>Bacilli</taxon>
        <taxon>Bacillales</taxon>
        <taxon>Paenibacillaceae</taxon>
        <taxon>Paenibacillus</taxon>
    </lineage>
</organism>
<evidence type="ECO:0000256" key="6">
    <source>
        <dbReference type="ARBA" id="ARBA00023239"/>
    </source>
</evidence>
<evidence type="ECO:0000259" key="8">
    <source>
        <dbReference type="Pfam" id="PF00920"/>
    </source>
</evidence>
<feature type="domain" description="Dihydroxy-acid/6-phosphogluconate dehydratase N-terminal" evidence="8">
    <location>
        <begin position="45"/>
        <end position="355"/>
    </location>
</feature>
<evidence type="ECO:0000259" key="9">
    <source>
        <dbReference type="Pfam" id="PF24877"/>
    </source>
</evidence>
<evidence type="ECO:0000256" key="1">
    <source>
        <dbReference type="ARBA" id="ARBA00006486"/>
    </source>
</evidence>
<dbReference type="PANTHER" id="PTHR43183">
    <property type="entry name" value="HYPOTHETICAL DIHYDROXYACID DEHYDRATASE (EUROFUNG)-RELATED"/>
    <property type="match status" value="1"/>
</dbReference>
<keyword evidence="7" id="KW-0028">Amino-acid biosynthesis</keyword>
<dbReference type="PANTHER" id="PTHR43183:SF1">
    <property type="entry name" value="HYPOTHETICAL DIHYDROXY-ACID DEHYDRATASE (EUROFUNG)-RELATED"/>
    <property type="match status" value="1"/>
</dbReference>
<evidence type="ECO:0000256" key="7">
    <source>
        <dbReference type="ARBA" id="ARBA00023304"/>
    </source>
</evidence>
<dbReference type="NCBIfam" id="NF004784">
    <property type="entry name" value="PRK06131.1"/>
    <property type="match status" value="1"/>
</dbReference>
<dbReference type="Gene3D" id="3.50.30.80">
    <property type="entry name" value="IlvD/EDD C-terminal domain-like"/>
    <property type="match status" value="1"/>
</dbReference>
<dbReference type="KEGG" id="prz:GZH47_32115"/>
<dbReference type="GO" id="GO:0009082">
    <property type="term" value="P:branched-chain amino acid biosynthetic process"/>
    <property type="evidence" value="ECO:0007669"/>
    <property type="project" value="UniProtKB-KW"/>
</dbReference>
<keyword evidence="7" id="KW-0100">Branched-chain amino acid biosynthesis</keyword>
<keyword evidence="5" id="KW-0411">Iron-sulfur</keyword>
<dbReference type="InterPro" id="IPR056740">
    <property type="entry name" value="ILV_EDD_C"/>
</dbReference>
<dbReference type="AlphaFoldDB" id="A0A6C0PAD3"/>
<gene>
    <name evidence="10" type="ORF">GZH47_32115</name>
</gene>
<evidence type="ECO:0000256" key="4">
    <source>
        <dbReference type="ARBA" id="ARBA00023004"/>
    </source>
</evidence>
<dbReference type="InterPro" id="IPR000581">
    <property type="entry name" value="ILV_EDD_N"/>
</dbReference>
<dbReference type="EMBL" id="CP048287">
    <property type="protein sequence ID" value="QHW35534.1"/>
    <property type="molecule type" value="Genomic_DNA"/>
</dbReference>
<evidence type="ECO:0000256" key="5">
    <source>
        <dbReference type="ARBA" id="ARBA00023014"/>
    </source>
</evidence>
<dbReference type="SUPFAM" id="SSF143975">
    <property type="entry name" value="IlvD/EDD N-terminal domain-like"/>
    <property type="match status" value="1"/>
</dbReference>
<dbReference type="PROSITE" id="PS00886">
    <property type="entry name" value="ILVD_EDD_1"/>
    <property type="match status" value="1"/>
</dbReference>
<comment type="similarity">
    <text evidence="1">Belongs to the IlvD/Edd family.</text>
</comment>
<keyword evidence="10" id="KW-0614">Plasmid</keyword>
<keyword evidence="2" id="KW-0001">2Fe-2S</keyword>
<dbReference type="InterPro" id="IPR042096">
    <property type="entry name" value="Dihydro-acid_dehy_C"/>
</dbReference>
<accession>A0A6C0PAD3</accession>
<dbReference type="GO" id="GO:0004160">
    <property type="term" value="F:dihydroxy-acid dehydratase activity"/>
    <property type="evidence" value="ECO:0007669"/>
    <property type="project" value="UniProtKB-EC"/>
</dbReference>
<dbReference type="Proteomes" id="UP000479114">
    <property type="component" value="Plasmid unnamed1"/>
</dbReference>
<geneLocation type="plasmid" evidence="10 11">
    <name>unnamed1</name>
</geneLocation>
<name>A0A6C0PAD3_9BACL</name>
<evidence type="ECO:0000313" key="11">
    <source>
        <dbReference type="Proteomes" id="UP000479114"/>
    </source>
</evidence>
<evidence type="ECO:0000256" key="2">
    <source>
        <dbReference type="ARBA" id="ARBA00022714"/>
    </source>
</evidence>
<dbReference type="InterPro" id="IPR052352">
    <property type="entry name" value="Sugar_Degrad_Dehydratases"/>
</dbReference>
<dbReference type="GO" id="GO:0046872">
    <property type="term" value="F:metal ion binding"/>
    <property type="evidence" value="ECO:0007669"/>
    <property type="project" value="UniProtKB-KW"/>
</dbReference>
<protein>
    <submittedName>
        <fullName evidence="10">Dihydroxy-acid dehydratase</fullName>
        <ecNumber evidence="10">4.2.1.9</ecNumber>
    </submittedName>
</protein>
<dbReference type="Pfam" id="PF00920">
    <property type="entry name" value="ILVD_EDD_N"/>
    <property type="match status" value="1"/>
</dbReference>
<keyword evidence="11" id="KW-1185">Reference proteome</keyword>
<reference evidence="10 11" key="1">
    <citation type="submission" date="2020-02" db="EMBL/GenBank/DDBJ databases">
        <title>Paenibacillus sp. nov., isolated from rhizosphere soil of tomato.</title>
        <authorList>
            <person name="Weon H.-Y."/>
            <person name="Lee S.A."/>
        </authorList>
    </citation>
    <scope>NUCLEOTIDE SEQUENCE [LARGE SCALE GENOMIC DNA]</scope>
    <source>
        <strain evidence="10 11">14171R-81</strain>
        <plasmid evidence="10 11">unnamed1</plasmid>
    </source>
</reference>
<proteinExistence type="inferred from homology"/>
<dbReference type="InterPro" id="IPR020558">
    <property type="entry name" value="DiOHA_6PGluconate_deHydtase_CS"/>
</dbReference>
<dbReference type="Pfam" id="PF24877">
    <property type="entry name" value="ILV_EDD_C"/>
    <property type="match status" value="1"/>
</dbReference>
<evidence type="ECO:0000256" key="3">
    <source>
        <dbReference type="ARBA" id="ARBA00022723"/>
    </source>
</evidence>
<sequence>MSRPGKDGIKLRSEEWFNHPSFETRFQHASAMRACGHNPESYQGRPIIGIFNSWNDLLSCNAPHKELVEHVKRGVLLAGGYPLELHTITTPSDFMKPSDLPYRNLMSMDVEELIRALPIDGAVMLCECDKTTPAQLMAAASCDLPVLQLAAGHRSSGTFRGKKVNYGTDLWKYMDDFKAGLLSESDMKELETSISCTAGGCPVMGTASTMKSLSEIIGMMLPGTAAIPATDARRRLAAEKTGKRIVEMVYEGLTPSRLMTEAAFHNAIKLLAALGGSTNAVLHLTAIAGRLGIRIHLEQYASMTKDIPLIVNLQPSGEYSMDDFYHAGGLSGVIYELMPRLDSGCLTALGLPLAEVYTQRPDNPRVIVPLDQPFKVESGIRVLRGNLAPSGAILKPSASSRELWKHRGKAYVFDSYESMLGQIDRDDLDVDASTILVLSNCGPSAIGMPEWGEIPIPAKLLKEGVTDMVRISDARMSGTSYGTVILHVAPEAAAGGPLAIVRSGDLIAVDVEQGILHLELSDETIEVRLRELQPAPARYPRGYLKLFGEHVLQADEGCDLDFLKPANKEEARFVPPIIGRG</sequence>